<evidence type="ECO:0000313" key="2">
    <source>
        <dbReference type="EMBL" id="AFO70622.1"/>
    </source>
</evidence>
<dbReference type="KEGG" id="vg:14013459"/>
<evidence type="ECO:0000313" key="3">
    <source>
        <dbReference type="Proteomes" id="UP000002889"/>
    </source>
</evidence>
<evidence type="ECO:0000256" key="1">
    <source>
        <dbReference type="SAM" id="Phobius"/>
    </source>
</evidence>
<protein>
    <submittedName>
        <fullName evidence="2">Uncharacterized protein</fullName>
    </submittedName>
</protein>
<dbReference type="GeneID" id="14013459"/>
<accession>I7CMS2</accession>
<feature type="transmembrane region" description="Helical" evidence="1">
    <location>
        <begin position="38"/>
        <end position="58"/>
    </location>
</feature>
<name>I7CMS2_9CAUD</name>
<organism evidence="2 3">
    <name type="scientific">Staphylococcus phage SA11</name>
    <dbReference type="NCBI Taxonomy" id="2927988"/>
    <lineage>
        <taxon>Viruses</taxon>
        <taxon>Duplodnaviria</taxon>
        <taxon>Heunggongvirae</taxon>
        <taxon>Uroviricota</taxon>
        <taxon>Caudoviricetes</taxon>
        <taxon>Herelleviridae</taxon>
        <taxon>Twortvirinae</taxon>
        <taxon>Silviavirus</taxon>
        <taxon>Silviavirus SA11</taxon>
    </lineage>
</organism>
<keyword evidence="1" id="KW-0812">Transmembrane</keyword>
<proteinExistence type="predicted"/>
<sequence length="133" mass="14698">MDMNKEVLERLDSLGGKLEQAGTHGYESLIKYTVTQGIIDLCSISILLSITAILWVALYKSDKKSNEGHSTLLFEFVYKNEKELSAAGCTVIIFAVTLSIISFLVLLIGLPIAIQEIFNPEGYLIKSTIDNLK</sequence>
<keyword evidence="3" id="KW-1185">Reference proteome</keyword>
<dbReference type="Proteomes" id="UP000002889">
    <property type="component" value="Segment"/>
</dbReference>
<reference evidence="2 3" key="1">
    <citation type="journal article" date="2012" name="J. Virol.">
        <title>Complete Genome of Staphylococcus aureus Phage SA11.</title>
        <authorList>
            <person name="Kim M.S."/>
            <person name="Hyung H."/>
        </authorList>
    </citation>
    <scope>NUCLEOTIDE SEQUENCE [LARGE SCALE GENOMIC DNA]</scope>
</reference>
<dbReference type="EMBL" id="JX194239">
    <property type="protein sequence ID" value="AFO70622.1"/>
    <property type="molecule type" value="Genomic_DNA"/>
</dbReference>
<feature type="transmembrane region" description="Helical" evidence="1">
    <location>
        <begin position="84"/>
        <end position="110"/>
    </location>
</feature>
<dbReference type="RefSeq" id="YP_007005510.1">
    <property type="nucleotide sequence ID" value="NC_019511.1"/>
</dbReference>
<keyword evidence="1" id="KW-0472">Membrane</keyword>
<keyword evidence="1" id="KW-1133">Transmembrane helix</keyword>